<accession>A0A6J7DJI3</accession>
<dbReference type="Pfam" id="PF01656">
    <property type="entry name" value="CbiA"/>
    <property type="match status" value="1"/>
</dbReference>
<name>A0A6J7DJI3_9ZZZZ</name>
<dbReference type="GO" id="GO:0016887">
    <property type="term" value="F:ATP hydrolysis activity"/>
    <property type="evidence" value="ECO:0007669"/>
    <property type="project" value="TreeGrafter"/>
</dbReference>
<feature type="region of interest" description="Disordered" evidence="3">
    <location>
        <begin position="154"/>
        <end position="224"/>
    </location>
</feature>
<gene>
    <name evidence="5" type="ORF">UFOPK3402_00667</name>
</gene>
<dbReference type="InterPro" id="IPR050625">
    <property type="entry name" value="ParA/MinD_ATPase"/>
</dbReference>
<dbReference type="GO" id="GO:0005829">
    <property type="term" value="C:cytosol"/>
    <property type="evidence" value="ECO:0007669"/>
    <property type="project" value="TreeGrafter"/>
</dbReference>
<organism evidence="5">
    <name type="scientific">freshwater metagenome</name>
    <dbReference type="NCBI Taxonomy" id="449393"/>
    <lineage>
        <taxon>unclassified sequences</taxon>
        <taxon>metagenomes</taxon>
        <taxon>ecological metagenomes</taxon>
    </lineage>
</organism>
<keyword evidence="2" id="KW-0067">ATP-binding</keyword>
<dbReference type="InterPro" id="IPR027417">
    <property type="entry name" value="P-loop_NTPase"/>
</dbReference>
<dbReference type="EMBL" id="CAFBLS010000063">
    <property type="protein sequence ID" value="CAB4870631.1"/>
    <property type="molecule type" value="Genomic_DNA"/>
</dbReference>
<evidence type="ECO:0000259" key="4">
    <source>
        <dbReference type="Pfam" id="PF01656"/>
    </source>
</evidence>
<feature type="domain" description="CobQ/CobB/MinD/ParA nucleotide binding" evidence="4">
    <location>
        <begin position="250"/>
        <end position="463"/>
    </location>
</feature>
<dbReference type="GO" id="GO:0051782">
    <property type="term" value="P:negative regulation of cell division"/>
    <property type="evidence" value="ECO:0007669"/>
    <property type="project" value="TreeGrafter"/>
</dbReference>
<dbReference type="PANTHER" id="PTHR43384:SF6">
    <property type="entry name" value="SEPTUM SITE-DETERMINING PROTEIN MIND HOMOLOG, CHLOROPLASTIC"/>
    <property type="match status" value="1"/>
</dbReference>
<evidence type="ECO:0000256" key="3">
    <source>
        <dbReference type="SAM" id="MobiDB-lite"/>
    </source>
</evidence>
<dbReference type="GO" id="GO:0009898">
    <property type="term" value="C:cytoplasmic side of plasma membrane"/>
    <property type="evidence" value="ECO:0007669"/>
    <property type="project" value="TreeGrafter"/>
</dbReference>
<dbReference type="GO" id="GO:0005524">
    <property type="term" value="F:ATP binding"/>
    <property type="evidence" value="ECO:0007669"/>
    <property type="project" value="UniProtKB-KW"/>
</dbReference>
<feature type="region of interest" description="Disordered" evidence="3">
    <location>
        <begin position="528"/>
        <end position="547"/>
    </location>
</feature>
<feature type="compositionally biased region" description="Low complexity" evidence="3">
    <location>
        <begin position="174"/>
        <end position="187"/>
    </location>
</feature>
<protein>
    <submittedName>
        <fullName evidence="5">Unannotated protein</fullName>
    </submittedName>
</protein>
<dbReference type="PANTHER" id="PTHR43384">
    <property type="entry name" value="SEPTUM SITE-DETERMINING PROTEIN MIND HOMOLOG, CHLOROPLASTIC-RELATED"/>
    <property type="match status" value="1"/>
</dbReference>
<feature type="compositionally biased region" description="Low complexity" evidence="3">
    <location>
        <begin position="200"/>
        <end position="224"/>
    </location>
</feature>
<evidence type="ECO:0000256" key="1">
    <source>
        <dbReference type="ARBA" id="ARBA00022741"/>
    </source>
</evidence>
<evidence type="ECO:0000313" key="5">
    <source>
        <dbReference type="EMBL" id="CAB4870631.1"/>
    </source>
</evidence>
<sequence>MTNPEVIVIAEPCVRDLLVDSAAAWTIQDLQPTIASMWEGLSSGRLSVQSRILVFSDVLVEGPGAASELEQTAGAVAAMCGAGASVFIAIWNRPQLARLEALIAKARTDQGLRADQVTYHLLPMEQGGAVVLDYLRRGLEGVVTFPAKFPAVTSRPLSRQATTRPRRGHATVVLPSSTSAPLPSSAPGQAPTGQAPTGQASSVSAASVPAPTRRVPAAPDTPVADASAELASGACADLLAQPVLPGQTTIAFASNKGGSGKSTVALLLCAAIARASREAGKPLSVCLVDMDVRGGQVSSLLGKHSPTAMNIRVQSVWDEVTILRNLVYDETLAIHALLAPMRPRTADTDGPGFYRTMIRSLQRMFDVIIIDTGVEYLDPLIAEVCLPEATAILYVTTLAATAVDGMGRALHDITTEVGEGGLGIPAEKIGIVVNQSVAGVGIDRDHLLATSLGIPLIGAIPLATKDVLTAGNLHRMGTLLDHPLLGPAYNDLAHACLPGRTLAEGWGLAEFPAVIPDAPVDHRAIPASVPLDLADPPSGRKGRAGQP</sequence>
<dbReference type="Gene3D" id="3.40.50.300">
    <property type="entry name" value="P-loop containing nucleotide triphosphate hydrolases"/>
    <property type="match status" value="1"/>
</dbReference>
<proteinExistence type="predicted"/>
<reference evidence="5" key="1">
    <citation type="submission" date="2020-05" db="EMBL/GenBank/DDBJ databases">
        <authorList>
            <person name="Chiriac C."/>
            <person name="Salcher M."/>
            <person name="Ghai R."/>
            <person name="Kavagutti S V."/>
        </authorList>
    </citation>
    <scope>NUCLEOTIDE SEQUENCE</scope>
</reference>
<dbReference type="InterPro" id="IPR002586">
    <property type="entry name" value="CobQ/CobB/MinD/ParA_Nub-bd_dom"/>
</dbReference>
<keyword evidence="1" id="KW-0547">Nucleotide-binding</keyword>
<dbReference type="SUPFAM" id="SSF52540">
    <property type="entry name" value="P-loop containing nucleoside triphosphate hydrolases"/>
    <property type="match status" value="1"/>
</dbReference>
<dbReference type="AlphaFoldDB" id="A0A6J7DJI3"/>
<evidence type="ECO:0000256" key="2">
    <source>
        <dbReference type="ARBA" id="ARBA00022840"/>
    </source>
</evidence>